<feature type="domain" description="ABC1 atypical kinase-like" evidence="1">
    <location>
        <begin position="1"/>
        <end position="84"/>
    </location>
</feature>
<proteinExistence type="predicted"/>
<dbReference type="SUPFAM" id="SSF56112">
    <property type="entry name" value="Protein kinase-like (PK-like)"/>
    <property type="match status" value="1"/>
</dbReference>
<gene>
    <name evidence="2" type="ORF">SPIL2461_LOCUS5026</name>
</gene>
<protein>
    <recommendedName>
        <fullName evidence="1">ABC1 atypical kinase-like domain-containing protein</fullName>
    </recommendedName>
</protein>
<sequence length="91" mass="10274">MKRFDANFEADRHVLVPRVYASTEAVLVMGLAEGTSLSKWVKTENDVKKRDDVHALLVDMMAKMGMQDRFMHGDLHPGNLFIKIEEDGAPT</sequence>
<dbReference type="Pfam" id="PF03109">
    <property type="entry name" value="ABC1"/>
    <property type="match status" value="1"/>
</dbReference>
<dbReference type="PANTHER" id="PTHR45890">
    <property type="entry name" value="AARF DOMAIN CONTAINING KINASE 2 (PREDICTED)"/>
    <property type="match status" value="1"/>
</dbReference>
<dbReference type="AlphaFoldDB" id="A0A812M2H8"/>
<dbReference type="InterPro" id="IPR011009">
    <property type="entry name" value="Kinase-like_dom_sf"/>
</dbReference>
<dbReference type="Proteomes" id="UP000649617">
    <property type="component" value="Unassembled WGS sequence"/>
</dbReference>
<evidence type="ECO:0000259" key="1">
    <source>
        <dbReference type="Pfam" id="PF03109"/>
    </source>
</evidence>
<accession>A0A812M2H8</accession>
<feature type="non-terminal residue" evidence="2">
    <location>
        <position position="1"/>
    </location>
</feature>
<name>A0A812M2H8_SYMPI</name>
<dbReference type="EMBL" id="CAJNIZ010006964">
    <property type="protein sequence ID" value="CAE7254062.1"/>
    <property type="molecule type" value="Genomic_DNA"/>
</dbReference>
<dbReference type="PANTHER" id="PTHR45890:SF1">
    <property type="entry name" value="AARF DOMAIN CONTAINING KINASE 2"/>
    <property type="match status" value="1"/>
</dbReference>
<evidence type="ECO:0000313" key="2">
    <source>
        <dbReference type="EMBL" id="CAE7254062.1"/>
    </source>
</evidence>
<keyword evidence="3" id="KW-1185">Reference proteome</keyword>
<comment type="caution">
    <text evidence="2">The sequence shown here is derived from an EMBL/GenBank/DDBJ whole genome shotgun (WGS) entry which is preliminary data.</text>
</comment>
<organism evidence="2 3">
    <name type="scientific">Symbiodinium pilosum</name>
    <name type="common">Dinoflagellate</name>
    <dbReference type="NCBI Taxonomy" id="2952"/>
    <lineage>
        <taxon>Eukaryota</taxon>
        <taxon>Sar</taxon>
        <taxon>Alveolata</taxon>
        <taxon>Dinophyceae</taxon>
        <taxon>Suessiales</taxon>
        <taxon>Symbiodiniaceae</taxon>
        <taxon>Symbiodinium</taxon>
    </lineage>
</organism>
<dbReference type="InterPro" id="IPR004147">
    <property type="entry name" value="ABC1_dom"/>
</dbReference>
<reference evidence="2" key="1">
    <citation type="submission" date="2021-02" db="EMBL/GenBank/DDBJ databases">
        <authorList>
            <person name="Dougan E. K."/>
            <person name="Rhodes N."/>
            <person name="Thang M."/>
            <person name="Chan C."/>
        </authorList>
    </citation>
    <scope>NUCLEOTIDE SEQUENCE</scope>
</reference>
<dbReference type="OrthoDB" id="414695at2759"/>
<dbReference type="InterPro" id="IPR052402">
    <property type="entry name" value="ADCK_kinase"/>
</dbReference>
<evidence type="ECO:0000313" key="3">
    <source>
        <dbReference type="Proteomes" id="UP000649617"/>
    </source>
</evidence>